<feature type="compositionally biased region" description="Polar residues" evidence="5">
    <location>
        <begin position="974"/>
        <end position="992"/>
    </location>
</feature>
<dbReference type="KEGG" id="cci:CC1G_15394"/>
<evidence type="ECO:0000256" key="3">
    <source>
        <dbReference type="ARBA" id="ARBA00022989"/>
    </source>
</evidence>
<feature type="compositionally biased region" description="Polar residues" evidence="5">
    <location>
        <begin position="1165"/>
        <end position="1177"/>
    </location>
</feature>
<feature type="compositionally biased region" description="Low complexity" evidence="5">
    <location>
        <begin position="622"/>
        <end position="633"/>
    </location>
</feature>
<feature type="compositionally biased region" description="Acidic residues" evidence="5">
    <location>
        <begin position="542"/>
        <end position="551"/>
    </location>
</feature>
<feature type="compositionally biased region" description="Polar residues" evidence="5">
    <location>
        <begin position="162"/>
        <end position="173"/>
    </location>
</feature>
<evidence type="ECO:0000313" key="8">
    <source>
        <dbReference type="Proteomes" id="UP000001861"/>
    </source>
</evidence>
<feature type="domain" description="SUN" evidence="6">
    <location>
        <begin position="1969"/>
        <end position="2156"/>
    </location>
</feature>
<feature type="region of interest" description="Disordered" evidence="5">
    <location>
        <begin position="2081"/>
        <end position="2109"/>
    </location>
</feature>
<feature type="compositionally biased region" description="Low complexity" evidence="5">
    <location>
        <begin position="179"/>
        <end position="193"/>
    </location>
</feature>
<evidence type="ECO:0000259" key="6">
    <source>
        <dbReference type="PROSITE" id="PS51469"/>
    </source>
</evidence>
<feature type="compositionally biased region" description="Acidic residues" evidence="5">
    <location>
        <begin position="1257"/>
        <end position="1266"/>
    </location>
</feature>
<feature type="region of interest" description="Disordered" evidence="5">
    <location>
        <begin position="1"/>
        <end position="70"/>
    </location>
</feature>
<feature type="compositionally biased region" description="Polar residues" evidence="5">
    <location>
        <begin position="409"/>
        <end position="418"/>
    </location>
</feature>
<dbReference type="STRING" id="240176.D6RQS4"/>
<feature type="compositionally biased region" description="Polar residues" evidence="5">
    <location>
        <begin position="647"/>
        <end position="664"/>
    </location>
</feature>
<feature type="compositionally biased region" description="Acidic residues" evidence="5">
    <location>
        <begin position="837"/>
        <end position="846"/>
    </location>
</feature>
<dbReference type="GO" id="GO:0043495">
    <property type="term" value="F:protein-membrane adaptor activity"/>
    <property type="evidence" value="ECO:0007669"/>
    <property type="project" value="TreeGrafter"/>
</dbReference>
<evidence type="ECO:0000256" key="5">
    <source>
        <dbReference type="SAM" id="MobiDB-lite"/>
    </source>
</evidence>
<dbReference type="PANTHER" id="PTHR12911:SF8">
    <property type="entry name" value="KLAROID PROTEIN-RELATED"/>
    <property type="match status" value="1"/>
</dbReference>
<dbReference type="OrthoDB" id="3263746at2759"/>
<dbReference type="PANTHER" id="PTHR12911">
    <property type="entry name" value="SAD1/UNC-84-LIKE PROTEIN-RELATED"/>
    <property type="match status" value="1"/>
</dbReference>
<evidence type="ECO:0000313" key="7">
    <source>
        <dbReference type="EMBL" id="EFI26622.1"/>
    </source>
</evidence>
<feature type="compositionally biased region" description="Low complexity" evidence="5">
    <location>
        <begin position="1134"/>
        <end position="1146"/>
    </location>
</feature>
<dbReference type="VEuPathDB" id="FungiDB:CC1G_15394"/>
<keyword evidence="2" id="KW-0812">Transmembrane</keyword>
<feature type="compositionally biased region" description="Acidic residues" evidence="5">
    <location>
        <begin position="1200"/>
        <end position="1209"/>
    </location>
</feature>
<feature type="region of interest" description="Disordered" evidence="5">
    <location>
        <begin position="481"/>
        <end position="932"/>
    </location>
</feature>
<accession>D6RQS4</accession>
<feature type="compositionally biased region" description="Low complexity" evidence="5">
    <location>
        <begin position="697"/>
        <end position="708"/>
    </location>
</feature>
<keyword evidence="3" id="KW-1133">Transmembrane helix</keyword>
<dbReference type="InParanoid" id="D6RQS4"/>
<name>D6RQS4_COPC7</name>
<evidence type="ECO:0000256" key="4">
    <source>
        <dbReference type="ARBA" id="ARBA00023136"/>
    </source>
</evidence>
<feature type="region of interest" description="Disordered" evidence="5">
    <location>
        <begin position="387"/>
        <end position="459"/>
    </location>
</feature>
<feature type="compositionally biased region" description="Polar residues" evidence="5">
    <location>
        <begin position="391"/>
        <end position="400"/>
    </location>
</feature>
<feature type="region of interest" description="Disordered" evidence="5">
    <location>
        <begin position="84"/>
        <end position="117"/>
    </location>
</feature>
<reference evidence="7 8" key="1">
    <citation type="journal article" date="2010" name="Proc. Natl. Acad. Sci. U.S.A.">
        <title>Insights into evolution of multicellular fungi from the assembled chromosomes of the mushroom Coprinopsis cinerea (Coprinus cinereus).</title>
        <authorList>
            <person name="Stajich J.E."/>
            <person name="Wilke S.K."/>
            <person name="Ahren D."/>
            <person name="Au C.H."/>
            <person name="Birren B.W."/>
            <person name="Borodovsky M."/>
            <person name="Burns C."/>
            <person name="Canback B."/>
            <person name="Casselton L.A."/>
            <person name="Cheng C.K."/>
            <person name="Deng J."/>
            <person name="Dietrich F.S."/>
            <person name="Fargo D.C."/>
            <person name="Farman M.L."/>
            <person name="Gathman A.C."/>
            <person name="Goldberg J."/>
            <person name="Guigo R."/>
            <person name="Hoegger P.J."/>
            <person name="Hooker J.B."/>
            <person name="Huggins A."/>
            <person name="James T.Y."/>
            <person name="Kamada T."/>
            <person name="Kilaru S."/>
            <person name="Kodira C."/>
            <person name="Kues U."/>
            <person name="Kupfer D."/>
            <person name="Kwan H.S."/>
            <person name="Lomsadze A."/>
            <person name="Li W."/>
            <person name="Lilly W.W."/>
            <person name="Ma L.J."/>
            <person name="Mackey A.J."/>
            <person name="Manning G."/>
            <person name="Martin F."/>
            <person name="Muraguchi H."/>
            <person name="Natvig D.O."/>
            <person name="Palmerini H."/>
            <person name="Ramesh M.A."/>
            <person name="Rehmeyer C.J."/>
            <person name="Roe B.A."/>
            <person name="Shenoy N."/>
            <person name="Stanke M."/>
            <person name="Ter-Hovhannisyan V."/>
            <person name="Tunlid A."/>
            <person name="Velagapudi R."/>
            <person name="Vision T.J."/>
            <person name="Zeng Q."/>
            <person name="Zolan M.E."/>
            <person name="Pukkila P.J."/>
        </authorList>
    </citation>
    <scope>NUCLEOTIDE SEQUENCE [LARGE SCALE GENOMIC DNA]</scope>
    <source>
        <strain evidence="8">Okayama-7 / 130 / ATCC MYA-4618 / FGSC 9003</strain>
    </source>
</reference>
<feature type="region of interest" description="Disordered" evidence="5">
    <location>
        <begin position="1247"/>
        <end position="1266"/>
    </location>
</feature>
<feature type="compositionally biased region" description="Basic residues" evidence="5">
    <location>
        <begin position="1617"/>
        <end position="1630"/>
    </location>
</feature>
<feature type="compositionally biased region" description="Low complexity" evidence="5">
    <location>
        <begin position="847"/>
        <end position="858"/>
    </location>
</feature>
<feature type="compositionally biased region" description="Low complexity" evidence="5">
    <location>
        <begin position="552"/>
        <end position="563"/>
    </location>
</feature>
<gene>
    <name evidence="7" type="ORF">CC1G_15394</name>
</gene>
<dbReference type="InterPro" id="IPR045119">
    <property type="entry name" value="SUN1-5"/>
</dbReference>
<feature type="region of interest" description="Disordered" evidence="5">
    <location>
        <begin position="973"/>
        <end position="1209"/>
    </location>
</feature>
<feature type="region of interest" description="Disordered" evidence="5">
    <location>
        <begin position="1534"/>
        <end position="1574"/>
    </location>
</feature>
<feature type="region of interest" description="Disordered" evidence="5">
    <location>
        <begin position="345"/>
        <end position="370"/>
    </location>
</feature>
<feature type="compositionally biased region" description="Low complexity" evidence="5">
    <location>
        <begin position="893"/>
        <end position="904"/>
    </location>
</feature>
<dbReference type="EMBL" id="AACS02000012">
    <property type="protein sequence ID" value="EFI26622.1"/>
    <property type="molecule type" value="Genomic_DNA"/>
</dbReference>
<feature type="compositionally biased region" description="Polar residues" evidence="5">
    <location>
        <begin position="229"/>
        <end position="241"/>
    </location>
</feature>
<feature type="compositionally biased region" description="Basic and acidic residues" evidence="5">
    <location>
        <begin position="1534"/>
        <end position="1569"/>
    </location>
</feature>
<feature type="region of interest" description="Disordered" evidence="5">
    <location>
        <begin position="152"/>
        <end position="278"/>
    </location>
</feature>
<dbReference type="PROSITE" id="PS51469">
    <property type="entry name" value="SUN"/>
    <property type="match status" value="1"/>
</dbReference>
<sequence length="2156" mass="234619">MAPSLHFESMPQGHPESSGQHSSDPGLPKPFKTTTSSYPALNRKRSFNDENEAESSSAEESSDADIEGGRIFKDHVIDGLKRRKIGHWPGVQQERREQKVDSPGSVPNVASENTSRSSGICSRFLIVRTTDGEGGEDITIDMTIEDEEVFIAEKDTPIQEGQAPNLSQSTSDAVQPKRAASVAHSPPSVSPSHEPCSADGGSMMVVNEHNTDSKLDDDESPGSHPGFQTVKSASDGSTSQAGAAITPSALSTSLASHPGSQPSDGYQDRSPAPSRYSNDAIIRGFQQTIERMPTSFPELDSDTSILPDVGNNAISSTTHDHAQPSAHACRIRSSLHSAIPPVSPSIIDVDPSTAPPAFTPSSGRLDAGNNNVSVDARQSIARLTDYDAPNPLQTVGSSRVNEAEDDTMSVGSRRSMASISDPVDSETGPFDEVRASASPPVAEATQAPTPEYSPFEGNEPTISFLAAEPDGIEEETMSIASRRSMASISHREESPKPFDGVRTSTSPQAAPLETHTPTSEDGPFVETELPISTSSAARPDVAEEGTMEEDTMSIASRRSMASISHREESPKPFDGVRTSTSPQAAPLETHTPTSEDGPFVETELLISTSSAARPDVAEEDTMSIASRRSMASISHREESPKPFDGVRTSTSPQATPLETHTPTSEDGPFVETELPISTSSAARPDVAEEGTMVEDTMSIASRRSMASISDREESPKPFDGVRTSTSPQAAPLETHTPTSEDGPFVETELPISTSSAARPDVAEEGTMVEDTMSIASRRSMASISDREESPKPFDGVRTSTSPQATPLETHTPTSEDGPFVETELPISTSSAARPDVAEEDTMEEDTMSIASRRSMASISHREESPKPFDGVHTSTSPQAAPLETHTPTSEDTMSIASRRSMASISDREESSKAFDGTRGSMFPPPVTNQSEKELMSVGSIRSIASVPDYGEDPKPQENVKPSVFSLLVKPHESYPTTISSGTRRSMANSRGQNEVPGPLEGVSTLSSSGGPEVTEAGDDAMSVSRAGSIASILDHDEDPKPFEGVTALLPSSCPNVTESDTEAMPRGARRNNVTDPEQLDGPKHFPDVSISNPPSGPKLLESEEERMSVDDTRSVASVSDHGNDPHPFEGIEAVSVSHSPVNVNPSRGLEVHASSQHPGRGRSRGLTSQMALKTSSAPGLDENNPRSQGHECGMTCGSDNEADDEDSDSEGSIAISLFADEVCLPDQLDVDVGPFLLIEEDFLPNNRGREYSVSPDPFDEDEDGDEEEYYEGDIASQKPFAKAARFGSQTDFEETPPNRRVASMIETRIKAAPICFAQAKPRRSQSSPPQKADIRKHCLELMRRPTPRAKVESVPFESVLAFGESEDKDDGPSVRNFGVFLDFKSLTTVMHRIYANSWNRRAAVVFAQSFVSSGLYDCDDKDAVESQFLVHLIHLGKLFARQGKKNSAAAIKASADARRKSRRDRFEETADFYSNIRGMEHYPELWAKIHWRVLSGDETDPADPDGPRVITHLKWRHRRIRRWMQNWAYLEDHRRHPDNENDQGKDPDPRRDPSQEDPPRKVRERDGHPQKCLPRNFYTKSFLKKVEGGEYLEDYKIQEKENLSFPPSIMGIIKKQAVKRMKRNTHRGSRARKEADESQGQQQVATPQPKVPSNKGAPPPLRERGKAGPRKSQSSSGKGKSTRGPASSTTNLFAKADPTYGHPGQWFVARHEWPCWKQSHACNSEVGPLPEYPTVLVSNPQADQRSRETPEKAPISLVTFWDIFELLRLFGSFKIHRSIPAVIGHSRDNPGQSHAQVAFSAGCHGAAAGSRHLRALRVCGVNSVTQFLFTSHSEPLALSTTSRAAVTTERICCANDGTTVEEDYPLRDTRVTILCPHSCITMQMFFSWIPTWVTKCEKLGDSLGGAGCSDDGLHTDPLPAQTFNRYQESPTCAMLTSIPIVGDLFHLQRRLKKVVTRLDDIDTRLDDHLPLEYPSRDLALLGLGASIIPALTSETDSSLSSHPGVVLPAAILEESPSIGECWEFRGSSGQVGIRLPEKANITALSVSYVRPSRLTKPLREKIPKSFKLWGLVSKEDFDNLAPGAPSRPLQQALRRDRRPKRNAAPDKASGLASVDSTFIHLVSGHYDPLSKRSRQVFPAEHRQNPTGVRGMTKVHW</sequence>
<feature type="region of interest" description="Disordered" evidence="5">
    <location>
        <begin position="1617"/>
        <end position="1696"/>
    </location>
</feature>
<dbReference type="InterPro" id="IPR012919">
    <property type="entry name" value="SUN_dom"/>
</dbReference>
<comment type="subcellular location">
    <subcellularLocation>
        <location evidence="1">Membrane</location>
    </subcellularLocation>
</comment>
<feature type="compositionally biased region" description="Polar residues" evidence="5">
    <location>
        <begin position="108"/>
        <end position="117"/>
    </location>
</feature>
<evidence type="ECO:0000256" key="1">
    <source>
        <dbReference type="ARBA" id="ARBA00004370"/>
    </source>
</evidence>
<dbReference type="GO" id="GO:0034993">
    <property type="term" value="C:meiotic nuclear membrane microtubule tethering complex"/>
    <property type="evidence" value="ECO:0007669"/>
    <property type="project" value="TreeGrafter"/>
</dbReference>
<comment type="caution">
    <text evidence="7">The sequence shown here is derived from an EMBL/GenBank/DDBJ whole genome shotgun (WGS) entry which is preliminary data.</text>
</comment>
<dbReference type="HOGENOM" id="CLU_231700_0_0_1"/>
<feature type="compositionally biased region" description="Polar residues" evidence="5">
    <location>
        <begin position="248"/>
        <end position="264"/>
    </location>
</feature>
<proteinExistence type="predicted"/>
<dbReference type="eggNOG" id="ENOG502RSF6">
    <property type="taxonomic scope" value="Eukaryota"/>
</dbReference>
<protein>
    <recommendedName>
        <fullName evidence="6">SUN domain-containing protein</fullName>
    </recommendedName>
</protein>
<feature type="compositionally biased region" description="Polar residues" evidence="5">
    <location>
        <begin position="797"/>
        <end position="814"/>
    </location>
</feature>
<evidence type="ECO:0000256" key="2">
    <source>
        <dbReference type="ARBA" id="ARBA00022692"/>
    </source>
</evidence>
<keyword evidence="8" id="KW-1185">Reference proteome</keyword>
<keyword evidence="4" id="KW-0472">Membrane</keyword>
<dbReference type="RefSeq" id="XP_002910116.1">
    <property type="nucleotide sequence ID" value="XM_002910070.1"/>
</dbReference>
<feature type="compositionally biased region" description="Low complexity" evidence="5">
    <location>
        <begin position="772"/>
        <end position="783"/>
    </location>
</feature>
<dbReference type="Gene3D" id="2.60.120.260">
    <property type="entry name" value="Galactose-binding domain-like"/>
    <property type="match status" value="1"/>
</dbReference>
<dbReference type="GeneID" id="9380065"/>
<dbReference type="Proteomes" id="UP000001861">
    <property type="component" value="Unassembled WGS sequence"/>
</dbReference>
<organism evidence="7 8">
    <name type="scientific">Coprinopsis cinerea (strain Okayama-7 / 130 / ATCC MYA-4618 / FGSC 9003)</name>
    <name type="common">Inky cap fungus</name>
    <name type="synonym">Hormographiella aspergillata</name>
    <dbReference type="NCBI Taxonomy" id="240176"/>
    <lineage>
        <taxon>Eukaryota</taxon>
        <taxon>Fungi</taxon>
        <taxon>Dikarya</taxon>
        <taxon>Basidiomycota</taxon>
        <taxon>Agaricomycotina</taxon>
        <taxon>Agaricomycetes</taxon>
        <taxon>Agaricomycetidae</taxon>
        <taxon>Agaricales</taxon>
        <taxon>Agaricineae</taxon>
        <taxon>Psathyrellaceae</taxon>
        <taxon>Coprinopsis</taxon>
    </lineage>
</organism>